<evidence type="ECO:0000259" key="6">
    <source>
        <dbReference type="PROSITE" id="PS50089"/>
    </source>
</evidence>
<dbReference type="RefSeq" id="XP_068364092.1">
    <property type="nucleotide sequence ID" value="XM_068500844.1"/>
</dbReference>
<keyword evidence="5" id="KW-0175">Coiled coil</keyword>
<dbReference type="PROSITE" id="PS00518">
    <property type="entry name" value="ZF_RING_1"/>
    <property type="match status" value="1"/>
</dbReference>
<reference evidence="7" key="1">
    <citation type="submission" date="2016-10" db="EMBL/GenBank/DDBJ databases">
        <authorList>
            <person name="Benchimol M."/>
            <person name="Almeida L.G."/>
            <person name="Vasconcelos A.T."/>
            <person name="Perreira-Neves A."/>
            <person name="Rosa I.A."/>
            <person name="Tasca T."/>
            <person name="Bogo M.R."/>
            <person name="de Souza W."/>
        </authorList>
    </citation>
    <scope>NUCLEOTIDE SEQUENCE [LARGE SCALE GENOMIC DNA]</scope>
    <source>
        <strain evidence="7">K</strain>
    </source>
</reference>
<dbReference type="Proteomes" id="UP000179807">
    <property type="component" value="Unassembled WGS sequence"/>
</dbReference>
<sequence length="567" mass="65847">MNNNSNEIDELRAILSSLEGFNQRVCESNDALLSYISTFQNYLPNLISLSQEISNIFALPNESKNQADESHDDLSTEYQELSAKLSNDVISSVSHVINDKFTTSKMRHIRDIFTWFSDVSKAYNEFHPKPAFILTKPSSKFHKKLDQQFSKIVLELAENLQTEPTDLKTLNILPSSFPRHVVAFSHLLCRIIDVQQHLVFSEFSIRAENENNSIMLKYPSPKMLLANQKFRGFLELQNELLNQIKIERDQLQIVYNDLNQTKKEFADTITWLAQTIQKGFIDLREENISRLEELVQYATRYKTYETAKNLRDHHQKFEIDLSFDKEVINEDNKLNLNLNSEFIGDMIKSQIIVFKHIKDRILATTQTCRQYLEAQNNKMKEYSTHNFQLKERETRRNDLYQFRQIIDTIRKSGTASLTAVSHFMKVEDAISALPIINEKMLSKSTILTNSTYLPAIENLNSIVESLKEKINEKAVEESSLLEQITETRNATDRLTSLNETIKYKIQNPADVCPRCENERAFVLLTCGHTFCEECYQALIDSQATKCPYPDCQMEFTNEDLCPINWEF</sequence>
<evidence type="ECO:0000256" key="1">
    <source>
        <dbReference type="ARBA" id="ARBA00022723"/>
    </source>
</evidence>
<dbReference type="PROSITE" id="PS50089">
    <property type="entry name" value="ZF_RING_2"/>
    <property type="match status" value="1"/>
</dbReference>
<dbReference type="InterPro" id="IPR001841">
    <property type="entry name" value="Znf_RING"/>
</dbReference>
<accession>A0A1J4KMD0</accession>
<gene>
    <name evidence="7" type="ORF">TRFO_19528</name>
</gene>
<evidence type="ECO:0000256" key="5">
    <source>
        <dbReference type="SAM" id="Coils"/>
    </source>
</evidence>
<keyword evidence="1" id="KW-0479">Metal-binding</keyword>
<dbReference type="OrthoDB" id="10266039at2759"/>
<dbReference type="InterPro" id="IPR018957">
    <property type="entry name" value="Znf_C3HC4_RING-type"/>
</dbReference>
<feature type="coiled-coil region" evidence="5">
    <location>
        <begin position="456"/>
        <end position="483"/>
    </location>
</feature>
<feature type="domain" description="RING-type" evidence="6">
    <location>
        <begin position="512"/>
        <end position="547"/>
    </location>
</feature>
<dbReference type="AlphaFoldDB" id="A0A1J4KMD0"/>
<dbReference type="GeneID" id="94835548"/>
<evidence type="ECO:0000256" key="2">
    <source>
        <dbReference type="ARBA" id="ARBA00022771"/>
    </source>
</evidence>
<dbReference type="CDD" id="cd16449">
    <property type="entry name" value="RING-HC"/>
    <property type="match status" value="1"/>
</dbReference>
<protein>
    <recommendedName>
        <fullName evidence="6">RING-type domain-containing protein</fullName>
    </recommendedName>
</protein>
<name>A0A1J4KMD0_9EUKA</name>
<dbReference type="InterPro" id="IPR013083">
    <property type="entry name" value="Znf_RING/FYVE/PHD"/>
</dbReference>
<evidence type="ECO:0000256" key="4">
    <source>
        <dbReference type="PROSITE-ProRule" id="PRU00175"/>
    </source>
</evidence>
<dbReference type="InterPro" id="IPR017907">
    <property type="entry name" value="Znf_RING_CS"/>
</dbReference>
<dbReference type="EMBL" id="MLAK01000597">
    <property type="protein sequence ID" value="OHT10956.1"/>
    <property type="molecule type" value="Genomic_DNA"/>
</dbReference>
<evidence type="ECO:0000256" key="3">
    <source>
        <dbReference type="ARBA" id="ARBA00022833"/>
    </source>
</evidence>
<keyword evidence="8" id="KW-1185">Reference proteome</keyword>
<dbReference type="Gene3D" id="3.30.40.10">
    <property type="entry name" value="Zinc/RING finger domain, C3HC4 (zinc finger)"/>
    <property type="match status" value="1"/>
</dbReference>
<comment type="caution">
    <text evidence="7">The sequence shown here is derived from an EMBL/GenBank/DDBJ whole genome shotgun (WGS) entry which is preliminary data.</text>
</comment>
<dbReference type="GO" id="GO:0008270">
    <property type="term" value="F:zinc ion binding"/>
    <property type="evidence" value="ECO:0007669"/>
    <property type="project" value="UniProtKB-KW"/>
</dbReference>
<proteinExistence type="predicted"/>
<evidence type="ECO:0000313" key="7">
    <source>
        <dbReference type="EMBL" id="OHT10956.1"/>
    </source>
</evidence>
<dbReference type="VEuPathDB" id="TrichDB:TRFO_19528"/>
<keyword evidence="2 4" id="KW-0863">Zinc-finger</keyword>
<evidence type="ECO:0000313" key="8">
    <source>
        <dbReference type="Proteomes" id="UP000179807"/>
    </source>
</evidence>
<dbReference type="SUPFAM" id="SSF57850">
    <property type="entry name" value="RING/U-box"/>
    <property type="match status" value="1"/>
</dbReference>
<keyword evidence="3" id="KW-0862">Zinc</keyword>
<organism evidence="7 8">
    <name type="scientific">Tritrichomonas foetus</name>
    <dbReference type="NCBI Taxonomy" id="1144522"/>
    <lineage>
        <taxon>Eukaryota</taxon>
        <taxon>Metamonada</taxon>
        <taxon>Parabasalia</taxon>
        <taxon>Tritrichomonadida</taxon>
        <taxon>Tritrichomonadidae</taxon>
        <taxon>Tritrichomonas</taxon>
    </lineage>
</organism>
<dbReference type="Pfam" id="PF00097">
    <property type="entry name" value="zf-C3HC4"/>
    <property type="match status" value="1"/>
</dbReference>